<accession>A0ABP5F210</accession>
<dbReference type="Proteomes" id="UP001501585">
    <property type="component" value="Unassembled WGS sequence"/>
</dbReference>
<evidence type="ECO:0008006" key="3">
    <source>
        <dbReference type="Google" id="ProtNLM"/>
    </source>
</evidence>
<protein>
    <recommendedName>
        <fullName evidence="3">Ester cyclase</fullName>
    </recommendedName>
</protein>
<dbReference type="InterPro" id="IPR009959">
    <property type="entry name" value="Cyclase_SnoaL-like"/>
</dbReference>
<dbReference type="Pfam" id="PF07366">
    <property type="entry name" value="SnoaL"/>
    <property type="match status" value="1"/>
</dbReference>
<sequence length="147" mass="16406">MEAWMSVEQAKTLYAKWIDELWHADPKEMGAIAAEISAPDFVGHWPTKDIYGPDQLAEMIRDGVSLFSSVRVEVTVGPLVEGDLVSARWMFRGVYNGEFPGSPVEAGAEVSFSGMDIMRYAEGKFSEYWVCSDGIQFMEQLGFVPKP</sequence>
<dbReference type="InterPro" id="IPR032710">
    <property type="entry name" value="NTF2-like_dom_sf"/>
</dbReference>
<organism evidence="1 2">
    <name type="scientific">Nocardiopsis rhodophaea</name>
    <dbReference type="NCBI Taxonomy" id="280238"/>
    <lineage>
        <taxon>Bacteria</taxon>
        <taxon>Bacillati</taxon>
        <taxon>Actinomycetota</taxon>
        <taxon>Actinomycetes</taxon>
        <taxon>Streptosporangiales</taxon>
        <taxon>Nocardiopsidaceae</taxon>
        <taxon>Nocardiopsis</taxon>
    </lineage>
</organism>
<dbReference type="PANTHER" id="PTHR38436">
    <property type="entry name" value="POLYKETIDE CYCLASE SNOAL-LIKE DOMAIN"/>
    <property type="match status" value="1"/>
</dbReference>
<gene>
    <name evidence="1" type="ORF">GCM10009799_48580</name>
</gene>
<name>A0ABP5F210_9ACTN</name>
<dbReference type="Gene3D" id="3.10.450.50">
    <property type="match status" value="1"/>
</dbReference>
<dbReference type="SUPFAM" id="SSF54427">
    <property type="entry name" value="NTF2-like"/>
    <property type="match status" value="1"/>
</dbReference>
<evidence type="ECO:0000313" key="2">
    <source>
        <dbReference type="Proteomes" id="UP001501585"/>
    </source>
</evidence>
<keyword evidence="2" id="KW-1185">Reference proteome</keyword>
<evidence type="ECO:0000313" key="1">
    <source>
        <dbReference type="EMBL" id="GAA2014574.1"/>
    </source>
</evidence>
<dbReference type="EMBL" id="BAAAPC010000028">
    <property type="protein sequence ID" value="GAA2014574.1"/>
    <property type="molecule type" value="Genomic_DNA"/>
</dbReference>
<reference evidence="2" key="1">
    <citation type="journal article" date="2019" name="Int. J. Syst. Evol. Microbiol.">
        <title>The Global Catalogue of Microorganisms (GCM) 10K type strain sequencing project: providing services to taxonomists for standard genome sequencing and annotation.</title>
        <authorList>
            <consortium name="The Broad Institute Genomics Platform"/>
            <consortium name="The Broad Institute Genome Sequencing Center for Infectious Disease"/>
            <person name="Wu L."/>
            <person name="Ma J."/>
        </authorList>
    </citation>
    <scope>NUCLEOTIDE SEQUENCE [LARGE SCALE GENOMIC DNA]</scope>
    <source>
        <strain evidence="2">JCM 15313</strain>
    </source>
</reference>
<proteinExistence type="predicted"/>
<dbReference type="PANTHER" id="PTHR38436:SF1">
    <property type="entry name" value="ESTER CYCLASE"/>
    <property type="match status" value="1"/>
</dbReference>
<comment type="caution">
    <text evidence="1">The sequence shown here is derived from an EMBL/GenBank/DDBJ whole genome shotgun (WGS) entry which is preliminary data.</text>
</comment>